<reference evidence="1" key="2">
    <citation type="journal article" date="2022" name="Microbiol. Resour. Announc.">
        <title>Metagenome Sequencing to Explore Phylogenomics of Terrestrial Cyanobacteria.</title>
        <authorList>
            <person name="Ward R.D."/>
            <person name="Stajich J.E."/>
            <person name="Johansen J.R."/>
            <person name="Huntemann M."/>
            <person name="Clum A."/>
            <person name="Foster B."/>
            <person name="Foster B."/>
            <person name="Roux S."/>
            <person name="Palaniappan K."/>
            <person name="Varghese N."/>
            <person name="Mukherjee S."/>
            <person name="Reddy T.B.K."/>
            <person name="Daum C."/>
            <person name="Copeland A."/>
            <person name="Chen I.A."/>
            <person name="Ivanova N.N."/>
            <person name="Kyrpides N.C."/>
            <person name="Shapiro N."/>
            <person name="Eloe-Fadrosh E.A."/>
            <person name="Pietrasiak N."/>
        </authorList>
    </citation>
    <scope>NUCLEOTIDE SEQUENCE</scope>
    <source>
        <strain evidence="1">GSE-TBD4-15B</strain>
    </source>
</reference>
<organism evidence="1 2">
    <name type="scientific">Pegethrix bostrychoides GSE-TBD4-15B</name>
    <dbReference type="NCBI Taxonomy" id="2839662"/>
    <lineage>
        <taxon>Bacteria</taxon>
        <taxon>Bacillati</taxon>
        <taxon>Cyanobacteriota</taxon>
        <taxon>Cyanophyceae</taxon>
        <taxon>Oculatellales</taxon>
        <taxon>Oculatellaceae</taxon>
        <taxon>Pegethrix</taxon>
    </lineage>
</organism>
<gene>
    <name evidence="1" type="ORF">KME07_09295</name>
</gene>
<proteinExistence type="predicted"/>
<evidence type="ECO:0000313" key="2">
    <source>
        <dbReference type="Proteomes" id="UP000707356"/>
    </source>
</evidence>
<dbReference type="EMBL" id="JAHHHV010000052">
    <property type="protein sequence ID" value="MBW4465620.1"/>
    <property type="molecule type" value="Genomic_DNA"/>
</dbReference>
<comment type="caution">
    <text evidence="1">The sequence shown here is derived from an EMBL/GenBank/DDBJ whole genome shotgun (WGS) entry which is preliminary data.</text>
</comment>
<evidence type="ECO:0000313" key="1">
    <source>
        <dbReference type="EMBL" id="MBW4465620.1"/>
    </source>
</evidence>
<dbReference type="Proteomes" id="UP000707356">
    <property type="component" value="Unassembled WGS sequence"/>
</dbReference>
<accession>A0A951PAY4</accession>
<protein>
    <submittedName>
        <fullName evidence="1">Uncharacterized protein</fullName>
    </submittedName>
</protein>
<name>A0A951PAY4_9CYAN</name>
<dbReference type="AlphaFoldDB" id="A0A951PAY4"/>
<sequence length="110" mass="12524">MFISITLRKNGMNDLNSQQLRRRILNLIQRWFRQPVAALQQTADTEYRLNPQYSSCWISIETISVYIRCTDEGVSIDLYPLNNETEEAIVSTYALFSEADSINTAAGVSA</sequence>
<reference evidence="1" key="1">
    <citation type="submission" date="2021-05" db="EMBL/GenBank/DDBJ databases">
        <authorList>
            <person name="Pietrasiak N."/>
            <person name="Ward R."/>
            <person name="Stajich J.E."/>
            <person name="Kurbessoian T."/>
        </authorList>
    </citation>
    <scope>NUCLEOTIDE SEQUENCE</scope>
    <source>
        <strain evidence="1">GSE-TBD4-15B</strain>
    </source>
</reference>